<feature type="region of interest" description="Disordered" evidence="3">
    <location>
        <begin position="160"/>
        <end position="210"/>
    </location>
</feature>
<feature type="compositionally biased region" description="Low complexity" evidence="3">
    <location>
        <begin position="1115"/>
        <end position="1127"/>
    </location>
</feature>
<dbReference type="InterPro" id="IPR000719">
    <property type="entry name" value="Prot_kinase_dom"/>
</dbReference>
<reference evidence="6" key="2">
    <citation type="submission" date="2013-10" db="EMBL/GenBank/DDBJ databases">
        <authorList>
            <person name="Aslett M."/>
        </authorList>
    </citation>
    <scope>NUCLEOTIDE SEQUENCE [LARGE SCALE GENOMIC DNA]</scope>
    <source>
        <strain evidence="6">Weybridge</strain>
    </source>
</reference>
<feature type="region of interest" description="Disordered" evidence="3">
    <location>
        <begin position="254"/>
        <end position="276"/>
    </location>
</feature>
<feature type="compositionally biased region" description="Low complexity" evidence="3">
    <location>
        <begin position="378"/>
        <end position="392"/>
    </location>
</feature>
<keyword evidence="6" id="KW-0418">Kinase</keyword>
<reference evidence="6" key="1">
    <citation type="submission" date="2013-10" db="EMBL/GenBank/DDBJ databases">
        <title>Genomic analysis of the causative agents of coccidiosis in chickens.</title>
        <authorList>
            <person name="Reid A.J."/>
            <person name="Blake D."/>
            <person name="Billington K."/>
            <person name="Browne H."/>
            <person name="Dunn M."/>
            <person name="Hung S."/>
            <person name="Kawahara F."/>
            <person name="Miranda-Saavedra D."/>
            <person name="Mourier T."/>
            <person name="Nagra H."/>
            <person name="Otto T.D."/>
            <person name="Rawlings N."/>
            <person name="Sanchez A."/>
            <person name="Sanders M."/>
            <person name="Subramaniam C."/>
            <person name="Tay Y."/>
            <person name="Dear P."/>
            <person name="Doerig C."/>
            <person name="Gruber A."/>
            <person name="Parkinson J."/>
            <person name="Shirley M."/>
            <person name="Wan K.L."/>
            <person name="Berriman M."/>
            <person name="Tomley F."/>
            <person name="Pain A."/>
        </authorList>
    </citation>
    <scope>NUCLEOTIDE SEQUENCE [LARGE SCALE GENOMIC DNA]</scope>
    <source>
        <strain evidence="6">Weybridge</strain>
    </source>
</reference>
<feature type="compositionally biased region" description="Low complexity" evidence="3">
    <location>
        <begin position="188"/>
        <end position="200"/>
    </location>
</feature>
<feature type="compositionally biased region" description="Low complexity" evidence="3">
    <location>
        <begin position="160"/>
        <end position="175"/>
    </location>
</feature>
<gene>
    <name evidence="6" type="ORF">EMWEY_00000590</name>
</gene>
<feature type="region of interest" description="Disordered" evidence="3">
    <location>
        <begin position="621"/>
        <end position="672"/>
    </location>
</feature>
<feature type="compositionally biased region" description="Basic and acidic residues" evidence="3">
    <location>
        <begin position="411"/>
        <end position="428"/>
    </location>
</feature>
<dbReference type="SMART" id="SM00220">
    <property type="entry name" value="S_TKc"/>
    <property type="match status" value="1"/>
</dbReference>
<dbReference type="InterPro" id="IPR008271">
    <property type="entry name" value="Ser/Thr_kinase_AS"/>
</dbReference>
<dbReference type="PANTHER" id="PTHR24347">
    <property type="entry name" value="SERINE/THREONINE-PROTEIN KINASE"/>
    <property type="match status" value="1"/>
</dbReference>
<dbReference type="InterPro" id="IPR011992">
    <property type="entry name" value="EF-hand-dom_pair"/>
</dbReference>
<evidence type="ECO:0000256" key="2">
    <source>
        <dbReference type="ARBA" id="ARBA00024334"/>
    </source>
</evidence>
<dbReference type="Proteomes" id="UP000030763">
    <property type="component" value="Unassembled WGS sequence"/>
</dbReference>
<dbReference type="SMART" id="SM00054">
    <property type="entry name" value="EFh"/>
    <property type="match status" value="2"/>
</dbReference>
<feature type="compositionally biased region" description="Basic and acidic residues" evidence="3">
    <location>
        <begin position="806"/>
        <end position="827"/>
    </location>
</feature>
<evidence type="ECO:0000256" key="1">
    <source>
        <dbReference type="ARBA" id="ARBA00022837"/>
    </source>
</evidence>
<dbReference type="PROSITE" id="PS00018">
    <property type="entry name" value="EF_HAND_1"/>
    <property type="match status" value="1"/>
</dbReference>
<dbReference type="RefSeq" id="XP_013336711.1">
    <property type="nucleotide sequence ID" value="XM_013481257.1"/>
</dbReference>
<sequence length="1398" mass="150296">MEEKGTQSGDGLECLKRVRSEGCVLRRQQLVRNSPLPITSCYTLDEVIGLGSFACRVYRATDILSGVRRVVKRVSRDQPEGVRILRNEVTFLRRAHHPNIVRLFEVFEDPDAVYHVTETCYGGDLHQWLDRRLRRRQRHSRRRTVSFCSINDNNPAELQQHLQEEQQQQGQQIGGSPVDPELAQPSSAPTAATATAATTPNSVEGYSSNSLSPVAASFNRRAGSSMRVACPVAAGAAAAAATVAAAAAGLAASSLSPSSSPTAAGPSGPAAAAPGSRPLVSEEMAAQIAGQLLCALRYLHSREIAHCDVKLENILLAAELDDSEATGDGASSEEEEAALMQQQELQLQQQQLLQQEQERNTYATNRARPGLRRPTGHSSSSINNSSSSSSSNALAVVPMVLRKRRGLGGGEGERSECRDRDKETDRNSRNLSLPNARDSPSDSTHSLAGKFRRKNIIVKLADFGLAKKIVRGRPRQKVCPRLSVEGTLYYRSPWQILHGVEGDERSDLWALGVALFILFSGHPPFNGDDKASIDRAITDTPVSFSGGVWASLSLPCLGFLRALLYNPLLPLHLRGPPPPPPYGQPTAERMLKHPWLQHCFREERRRLMRAVSAPSINFLGDPSPTSVASSGGGSSPFSSHASLLSPSVSRSSLQHARRAPSDPSVQTGWLPFKPQDNARELQASVSRAASDPPLLQHFKQAHSAPAAAGGTTTTVAGRRGSVSCCVCCSSWRCPFGCATLPRQQKEFNKLRICWGRAPLVAWDEMLLPQQQQQKRARPPPSEGGVGDLVVAAEHEEEKPLGSAEANIDRSKQTSKEINSEEKDEDSNSDKKCCVLQAFGVRALRCVSCEGEEALNFLSECSSDWRGLPECSTQQLQPHVRLTCPISGLLGLESCVAATNAAAAAAAAAAGVAKAVHREAAAHLQGPQQGPPLENVPHFHLPALTAPLSTVFSNSSSKSRCYCSSGDCEFNKRAEGTDAVPLSVCGRCASTSRNRSSSRSCCIAVADWLMVELFEARVLLLLLAAAWLEFASLSPLQKALRSVVAKLMENDELFRPVRDVLWVLDPQQTGHVSWHCLLDSLKVVRDFFRLEAFLRDGDQNNSDTPSTVAGLRQPHPSGNSSNSMSSNLPASPLQTILAFAGLSAGEGPQLSDLLPFCEVLDNALAQTATLSNDANSSFVPVETHPCGQFHQPREGTPEQAEEERLAGRATTAAGAVGRTGGPSCLMEEALVCLDTDGSGSVEFDEFLAASMTRLDFLERKPTCSVAFRLLDRNVDGFVSANDLLTILHFDSKSDLQGVYEAQKKRADAAVASLLSATAAAAATGDPLPPGSVLDEAELVSGVDDQGIAFQVPAGAAYILQLEGVTAATAPVYVQVVRELKATQPNANGLWSFEDFMNLL</sequence>
<feature type="compositionally biased region" description="Acidic residues" evidence="3">
    <location>
        <begin position="324"/>
        <end position="337"/>
    </location>
</feature>
<dbReference type="GO" id="GO:0005509">
    <property type="term" value="F:calcium ion binding"/>
    <property type="evidence" value="ECO:0007669"/>
    <property type="project" value="InterPro"/>
</dbReference>
<dbReference type="InterPro" id="IPR011009">
    <property type="entry name" value="Kinase-like_dom_sf"/>
</dbReference>
<comment type="similarity">
    <text evidence="2">Belongs to the protein kinase superfamily. Ser/Thr protein kinase family. CDPK subfamily.</text>
</comment>
<dbReference type="PROSITE" id="PS50011">
    <property type="entry name" value="PROTEIN_KINASE_DOM"/>
    <property type="match status" value="1"/>
</dbReference>
<dbReference type="OMA" id="CCIAVAD"/>
<dbReference type="VEuPathDB" id="ToxoDB:EMWEY_00000590"/>
<proteinExistence type="inferred from homology"/>
<feature type="region of interest" description="Disordered" evidence="3">
    <location>
        <begin position="796"/>
        <end position="827"/>
    </location>
</feature>
<dbReference type="EMBL" id="HG721241">
    <property type="protein sequence ID" value="CDJ60066.1"/>
    <property type="molecule type" value="Genomic_DNA"/>
</dbReference>
<keyword evidence="6" id="KW-0808">Transferase</keyword>
<dbReference type="PROSITE" id="PS50222">
    <property type="entry name" value="EF_HAND_2"/>
    <property type="match status" value="1"/>
</dbReference>
<feature type="region of interest" description="Disordered" evidence="3">
    <location>
        <begin position="1098"/>
        <end position="1127"/>
    </location>
</feature>
<dbReference type="GO" id="GO:0005524">
    <property type="term" value="F:ATP binding"/>
    <property type="evidence" value="ECO:0007669"/>
    <property type="project" value="InterPro"/>
</dbReference>
<organism evidence="6 7">
    <name type="scientific">Eimeria maxima</name>
    <name type="common">Coccidian parasite</name>
    <dbReference type="NCBI Taxonomy" id="5804"/>
    <lineage>
        <taxon>Eukaryota</taxon>
        <taxon>Sar</taxon>
        <taxon>Alveolata</taxon>
        <taxon>Apicomplexa</taxon>
        <taxon>Conoidasida</taxon>
        <taxon>Coccidia</taxon>
        <taxon>Eucoccidiorida</taxon>
        <taxon>Eimeriorina</taxon>
        <taxon>Eimeriidae</taxon>
        <taxon>Eimeria</taxon>
    </lineage>
</organism>
<keyword evidence="1" id="KW-0106">Calcium</keyword>
<dbReference type="GeneID" id="25334045"/>
<feature type="region of interest" description="Disordered" evidence="3">
    <location>
        <begin position="324"/>
        <end position="447"/>
    </location>
</feature>
<dbReference type="OrthoDB" id="346858at2759"/>
<dbReference type="SUPFAM" id="SSF56112">
    <property type="entry name" value="Protein kinase-like (PK-like)"/>
    <property type="match status" value="1"/>
</dbReference>
<dbReference type="Gene3D" id="1.10.510.10">
    <property type="entry name" value="Transferase(Phosphotransferase) domain 1"/>
    <property type="match status" value="2"/>
</dbReference>
<name>U6M7S4_EIMMA</name>
<evidence type="ECO:0000256" key="3">
    <source>
        <dbReference type="SAM" id="MobiDB-lite"/>
    </source>
</evidence>
<dbReference type="GO" id="GO:0004672">
    <property type="term" value="F:protein kinase activity"/>
    <property type="evidence" value="ECO:0007669"/>
    <property type="project" value="InterPro"/>
</dbReference>
<accession>U6M7S4</accession>
<feature type="domain" description="Protein kinase" evidence="4">
    <location>
        <begin position="42"/>
        <end position="596"/>
    </location>
</feature>
<feature type="compositionally biased region" description="Polar residues" evidence="3">
    <location>
        <begin position="201"/>
        <end position="210"/>
    </location>
</feature>
<feature type="compositionally biased region" description="Low complexity" evidence="3">
    <location>
        <begin position="338"/>
        <end position="355"/>
    </location>
</feature>
<dbReference type="Gene3D" id="1.10.238.10">
    <property type="entry name" value="EF-hand"/>
    <property type="match status" value="1"/>
</dbReference>
<dbReference type="InterPro" id="IPR002048">
    <property type="entry name" value="EF_hand_dom"/>
</dbReference>
<dbReference type="Pfam" id="PF00069">
    <property type="entry name" value="Pkinase"/>
    <property type="match status" value="3"/>
</dbReference>
<dbReference type="InterPro" id="IPR018247">
    <property type="entry name" value="EF_Hand_1_Ca_BS"/>
</dbReference>
<feature type="compositionally biased region" description="Low complexity" evidence="3">
    <location>
        <begin position="623"/>
        <end position="653"/>
    </location>
</feature>
<keyword evidence="7" id="KW-1185">Reference proteome</keyword>
<protein>
    <submittedName>
        <fullName evidence="6">CAM kinase, CDPK family, putative</fullName>
    </submittedName>
</protein>
<evidence type="ECO:0000313" key="6">
    <source>
        <dbReference type="EMBL" id="CDJ60066.1"/>
    </source>
</evidence>
<evidence type="ECO:0000259" key="4">
    <source>
        <dbReference type="PROSITE" id="PS50011"/>
    </source>
</evidence>
<dbReference type="PROSITE" id="PS00108">
    <property type="entry name" value="PROTEIN_KINASE_ST"/>
    <property type="match status" value="1"/>
</dbReference>
<evidence type="ECO:0000313" key="7">
    <source>
        <dbReference type="Proteomes" id="UP000030763"/>
    </source>
</evidence>
<evidence type="ECO:0000259" key="5">
    <source>
        <dbReference type="PROSITE" id="PS50222"/>
    </source>
</evidence>
<dbReference type="SUPFAM" id="SSF47473">
    <property type="entry name" value="EF-hand"/>
    <property type="match status" value="1"/>
</dbReference>
<feature type="domain" description="EF-hand" evidence="5">
    <location>
        <begin position="1257"/>
        <end position="1292"/>
    </location>
</feature>